<accession>A0ABW0NI30</accession>
<dbReference type="SUPFAM" id="SSF64182">
    <property type="entry name" value="DHH phosphoesterases"/>
    <property type="match status" value="1"/>
</dbReference>
<keyword evidence="2" id="KW-1185">Reference proteome</keyword>
<dbReference type="RefSeq" id="WP_376851579.1">
    <property type="nucleotide sequence ID" value="NZ_JBHSMF010000009.1"/>
</dbReference>
<dbReference type="EMBL" id="JBHSMF010000009">
    <property type="protein sequence ID" value="MFC5499354.1"/>
    <property type="molecule type" value="Genomic_DNA"/>
</dbReference>
<dbReference type="InterPro" id="IPR038763">
    <property type="entry name" value="DHH_sf"/>
</dbReference>
<sequence length="321" mass="33765">MAHYDVFNGDADGICALQQLRLADPRPGVLVTGIKRDIALLERVPAQAGDSATVLDVSLERNRTALLELLARGVRIEYFDHHFAGELPAHPLLQLHIDTAPGMCTSVLVDRQLAGAHRLWALVGAWGDNLPATAQALALAAGLQPAALDSLRVLGEAINYNAYGDCEADLLLPPAQLYQRIRPYASPLAFIAQDPLAGALALRQRDDLAHAAEIAPHAVLAGGSVYLLPDAAWSRRVQGAFANALSLRAPQAAHAVLRPAGPGLLLASVRAPLRSPQGADSLCRAFPSGGGRAAAAGIDRLPAAQLQEFIGAFERAYPAAA</sequence>
<protein>
    <submittedName>
        <fullName evidence="1">Acetyltransferase</fullName>
    </submittedName>
</protein>
<dbReference type="Proteomes" id="UP001596037">
    <property type="component" value="Unassembled WGS sequence"/>
</dbReference>
<comment type="caution">
    <text evidence="1">The sequence shown here is derived from an EMBL/GenBank/DDBJ whole genome shotgun (WGS) entry which is preliminary data.</text>
</comment>
<proteinExistence type="predicted"/>
<evidence type="ECO:0000313" key="1">
    <source>
        <dbReference type="EMBL" id="MFC5499354.1"/>
    </source>
</evidence>
<reference evidence="2" key="1">
    <citation type="journal article" date="2019" name="Int. J. Syst. Evol. Microbiol.">
        <title>The Global Catalogue of Microorganisms (GCM) 10K type strain sequencing project: providing services to taxonomists for standard genome sequencing and annotation.</title>
        <authorList>
            <consortium name="The Broad Institute Genomics Platform"/>
            <consortium name="The Broad Institute Genome Sequencing Center for Infectious Disease"/>
            <person name="Wu L."/>
            <person name="Ma J."/>
        </authorList>
    </citation>
    <scope>NUCLEOTIDE SEQUENCE [LARGE SCALE GENOMIC DNA]</scope>
    <source>
        <strain evidence="2">CCUG 57401</strain>
    </source>
</reference>
<name>A0ABW0NI30_9BURK</name>
<organism evidence="1 2">
    <name type="scientific">Caenimonas terrae</name>
    <dbReference type="NCBI Taxonomy" id="696074"/>
    <lineage>
        <taxon>Bacteria</taxon>
        <taxon>Pseudomonadati</taxon>
        <taxon>Pseudomonadota</taxon>
        <taxon>Betaproteobacteria</taxon>
        <taxon>Burkholderiales</taxon>
        <taxon>Comamonadaceae</taxon>
        <taxon>Caenimonas</taxon>
    </lineage>
</organism>
<evidence type="ECO:0000313" key="2">
    <source>
        <dbReference type="Proteomes" id="UP001596037"/>
    </source>
</evidence>
<gene>
    <name evidence="1" type="ORF">ACFPOE_17550</name>
</gene>